<comment type="caution">
    <text evidence="8">The sequence shown here is derived from an EMBL/GenBank/DDBJ whole genome shotgun (WGS) entry which is preliminary data.</text>
</comment>
<dbReference type="EMBL" id="JABTTQ020001653">
    <property type="protein sequence ID" value="KAK6129404.1"/>
    <property type="molecule type" value="Genomic_DNA"/>
</dbReference>
<accession>A0ABR0V552</accession>
<keyword evidence="3" id="KW-0732">Signal</keyword>
<dbReference type="PANTHER" id="PTHR31769">
    <property type="entry name" value="OS07G0462200 PROTEIN-RELATED"/>
    <property type="match status" value="1"/>
</dbReference>
<evidence type="ECO:0000256" key="1">
    <source>
        <dbReference type="ARBA" id="ARBA00004127"/>
    </source>
</evidence>
<keyword evidence="4 7" id="KW-1133">Transmembrane helix</keyword>
<keyword evidence="5 7" id="KW-0472">Membrane</keyword>
<evidence type="ECO:0000256" key="2">
    <source>
        <dbReference type="ARBA" id="ARBA00022692"/>
    </source>
</evidence>
<evidence type="ECO:0000313" key="9">
    <source>
        <dbReference type="Proteomes" id="UP001318860"/>
    </source>
</evidence>
<protein>
    <submittedName>
        <fullName evidence="8">Uncharacterized protein</fullName>
    </submittedName>
</protein>
<evidence type="ECO:0000313" key="8">
    <source>
        <dbReference type="EMBL" id="KAK6129404.1"/>
    </source>
</evidence>
<sequence>MERKVIVLCCVVGFLGILSAATGFVAEAKRIKGDQVKRLSPSECIYPASPAGYLGVISAFSLLVAHFIIGIGTGCTCSSIGEHQSNTSWTLLALICCVVSRLAFYAAFLLLLVGALLQQRHNGNYYCVIAKHGVFTAGAALSLVSVILGIIYYLMLMATENSRNAISPGGIAMGQPQFPYMRRQFA</sequence>
<keyword evidence="9" id="KW-1185">Reference proteome</keyword>
<name>A0ABR0V552_REHGL</name>
<evidence type="ECO:0000256" key="4">
    <source>
        <dbReference type="ARBA" id="ARBA00022989"/>
    </source>
</evidence>
<reference evidence="8 9" key="1">
    <citation type="journal article" date="2021" name="Comput. Struct. Biotechnol. J.">
        <title>De novo genome assembly of the potent medicinal plant Rehmannia glutinosa using nanopore technology.</title>
        <authorList>
            <person name="Ma L."/>
            <person name="Dong C."/>
            <person name="Song C."/>
            <person name="Wang X."/>
            <person name="Zheng X."/>
            <person name="Niu Y."/>
            <person name="Chen S."/>
            <person name="Feng W."/>
        </authorList>
    </citation>
    <scope>NUCLEOTIDE SEQUENCE [LARGE SCALE GENOMIC DNA]</scope>
    <source>
        <strain evidence="8">DH-2019</strain>
    </source>
</reference>
<feature type="transmembrane region" description="Helical" evidence="7">
    <location>
        <begin position="52"/>
        <end position="77"/>
    </location>
</feature>
<dbReference type="InterPro" id="IPR052222">
    <property type="entry name" value="DESIGUAL"/>
</dbReference>
<gene>
    <name evidence="8" type="ORF">DH2020_036856</name>
</gene>
<dbReference type="Proteomes" id="UP001318860">
    <property type="component" value="Unassembled WGS sequence"/>
</dbReference>
<dbReference type="InterPro" id="IPR009606">
    <property type="entry name" value="DEAL/Modifying_wall_lignin1/2"/>
</dbReference>
<feature type="transmembrane region" description="Helical" evidence="7">
    <location>
        <begin position="133"/>
        <end position="154"/>
    </location>
</feature>
<evidence type="ECO:0000256" key="6">
    <source>
        <dbReference type="ARBA" id="ARBA00029467"/>
    </source>
</evidence>
<comment type="similarity">
    <text evidence="6">Belongs to the DESIGUAL family.</text>
</comment>
<feature type="transmembrane region" description="Helical" evidence="7">
    <location>
        <begin position="89"/>
        <end position="113"/>
    </location>
</feature>
<keyword evidence="2 7" id="KW-0812">Transmembrane</keyword>
<organism evidence="8 9">
    <name type="scientific">Rehmannia glutinosa</name>
    <name type="common">Chinese foxglove</name>
    <dbReference type="NCBI Taxonomy" id="99300"/>
    <lineage>
        <taxon>Eukaryota</taxon>
        <taxon>Viridiplantae</taxon>
        <taxon>Streptophyta</taxon>
        <taxon>Embryophyta</taxon>
        <taxon>Tracheophyta</taxon>
        <taxon>Spermatophyta</taxon>
        <taxon>Magnoliopsida</taxon>
        <taxon>eudicotyledons</taxon>
        <taxon>Gunneridae</taxon>
        <taxon>Pentapetalae</taxon>
        <taxon>asterids</taxon>
        <taxon>lamiids</taxon>
        <taxon>Lamiales</taxon>
        <taxon>Orobanchaceae</taxon>
        <taxon>Rehmannieae</taxon>
        <taxon>Rehmannia</taxon>
    </lineage>
</organism>
<evidence type="ECO:0000256" key="3">
    <source>
        <dbReference type="ARBA" id="ARBA00022729"/>
    </source>
</evidence>
<proteinExistence type="inferred from homology"/>
<comment type="subcellular location">
    <subcellularLocation>
        <location evidence="1">Endomembrane system</location>
        <topology evidence="1">Multi-pass membrane protein</topology>
    </subcellularLocation>
</comment>
<dbReference type="Pfam" id="PF06749">
    <property type="entry name" value="DUF1218"/>
    <property type="match status" value="1"/>
</dbReference>
<evidence type="ECO:0000256" key="5">
    <source>
        <dbReference type="ARBA" id="ARBA00023136"/>
    </source>
</evidence>
<evidence type="ECO:0000256" key="7">
    <source>
        <dbReference type="SAM" id="Phobius"/>
    </source>
</evidence>